<dbReference type="Proteomes" id="UP000267606">
    <property type="component" value="Unassembled WGS sequence"/>
</dbReference>
<proteinExistence type="predicted"/>
<evidence type="ECO:0000256" key="1">
    <source>
        <dbReference type="SAM" id="MobiDB-lite"/>
    </source>
</evidence>
<feature type="compositionally biased region" description="Basic and acidic residues" evidence="1">
    <location>
        <begin position="1"/>
        <end position="21"/>
    </location>
</feature>
<dbReference type="EMBL" id="UZAJ01007013">
    <property type="protein sequence ID" value="VDO48792.1"/>
    <property type="molecule type" value="Genomic_DNA"/>
</dbReference>
<accession>A0A183HHN3</accession>
<reference evidence="2 3" key="2">
    <citation type="submission" date="2018-11" db="EMBL/GenBank/DDBJ databases">
        <authorList>
            <consortium name="Pathogen Informatics"/>
        </authorList>
    </citation>
    <scope>NUCLEOTIDE SEQUENCE [LARGE SCALE GENOMIC DNA]</scope>
</reference>
<protein>
    <submittedName>
        <fullName evidence="4">GATA zinc finger domain-containing protein 14-like</fullName>
    </submittedName>
</protein>
<keyword evidence="3" id="KW-1185">Reference proteome</keyword>
<evidence type="ECO:0000313" key="2">
    <source>
        <dbReference type="EMBL" id="VDO48792.1"/>
    </source>
</evidence>
<organism evidence="4">
    <name type="scientific">Onchocerca flexuosa</name>
    <dbReference type="NCBI Taxonomy" id="387005"/>
    <lineage>
        <taxon>Eukaryota</taxon>
        <taxon>Metazoa</taxon>
        <taxon>Ecdysozoa</taxon>
        <taxon>Nematoda</taxon>
        <taxon>Chromadorea</taxon>
        <taxon>Rhabditida</taxon>
        <taxon>Spirurina</taxon>
        <taxon>Spiruromorpha</taxon>
        <taxon>Filarioidea</taxon>
        <taxon>Onchocercidae</taxon>
        <taxon>Onchocerca</taxon>
    </lineage>
</organism>
<evidence type="ECO:0000313" key="3">
    <source>
        <dbReference type="Proteomes" id="UP000267606"/>
    </source>
</evidence>
<gene>
    <name evidence="2" type="ORF">OFLC_LOCUS6995</name>
</gene>
<name>A0A183HHN3_9BILA</name>
<dbReference type="AlphaFoldDB" id="A0A183HHN3"/>
<sequence>MYSDRLENSKIKEESMMEQEKSIASNDISMESKKPSIASKKTSVDSRDHVYSAEQFSANPEIESTVHYDTSSYYENGGHNAGTIDATGLQQTGMLLFHGGYQQTTEHQQNTSYNEPQIHNCGEMQNLNYDHDAKSYQNYEEQQQQQQHENEVPINYQNYDQMTYATEYQTYDQQSTMSQNYGQQSVAIQDYGQQSTVLSDYGISQYDQLQGYSYDQAVGYNAYTTYVPSTNNQNYMSQTSSESYPGITKEISSDYGMQQYQQHTIENSATSISTSDSYRPPVIPQYIAPLFPA</sequence>
<evidence type="ECO:0000313" key="4">
    <source>
        <dbReference type="WBParaSite" id="OFLC_0000699401-mRNA-1"/>
    </source>
</evidence>
<dbReference type="STRING" id="387005.A0A183HHN3"/>
<feature type="region of interest" description="Disordered" evidence="1">
    <location>
        <begin position="1"/>
        <end position="46"/>
    </location>
</feature>
<dbReference type="WBParaSite" id="OFLC_0000699401-mRNA-1">
    <property type="protein sequence ID" value="OFLC_0000699401-mRNA-1"/>
    <property type="gene ID" value="OFLC_0000699401"/>
</dbReference>
<reference evidence="4" key="1">
    <citation type="submission" date="2016-06" db="UniProtKB">
        <authorList>
            <consortium name="WormBaseParasite"/>
        </authorList>
    </citation>
    <scope>IDENTIFICATION</scope>
</reference>